<reference evidence="2 3" key="1">
    <citation type="submission" date="2021-06" db="EMBL/GenBank/DDBJ databases">
        <authorList>
            <person name="Sun Q."/>
            <person name="Li D."/>
        </authorList>
    </citation>
    <scope>NUCLEOTIDE SEQUENCE [LARGE SCALE GENOMIC DNA]</scope>
    <source>
        <strain evidence="2 3">MSJ-40</strain>
    </source>
</reference>
<evidence type="ECO:0000259" key="1">
    <source>
        <dbReference type="Pfam" id="PF04545"/>
    </source>
</evidence>
<name>A0ABS6EBK0_9FIRM</name>
<dbReference type="InterPro" id="IPR007630">
    <property type="entry name" value="RNA_pol_sigma70_r4"/>
</dbReference>
<organism evidence="2 3">
    <name type="scientific">Tissierella simiarum</name>
    <dbReference type="NCBI Taxonomy" id="2841534"/>
    <lineage>
        <taxon>Bacteria</taxon>
        <taxon>Bacillati</taxon>
        <taxon>Bacillota</taxon>
        <taxon>Tissierellia</taxon>
        <taxon>Tissierellales</taxon>
        <taxon>Tissierellaceae</taxon>
        <taxon>Tissierella</taxon>
    </lineage>
</organism>
<dbReference type="EMBL" id="JAHLPM010000020">
    <property type="protein sequence ID" value="MBU5439896.1"/>
    <property type="molecule type" value="Genomic_DNA"/>
</dbReference>
<keyword evidence="3" id="KW-1185">Reference proteome</keyword>
<evidence type="ECO:0000313" key="3">
    <source>
        <dbReference type="Proteomes" id="UP000749471"/>
    </source>
</evidence>
<sequence>MLRNYKTSKKNRINYIYYSADGSKTVIKPGEDGVTEAIIETLHQLDDEAYDINRSETRRHESIDDLNDKAEMIIDPNADVEDKVLSEIENEATKKIVQDILLELKPQQRDLINKLYLSDNPMTQAEYAKELGIEESSVSQKAWRARTKIKKIIERKNIF</sequence>
<gene>
    <name evidence="2" type="ORF">KQI42_17940</name>
</gene>
<evidence type="ECO:0000313" key="2">
    <source>
        <dbReference type="EMBL" id="MBU5439896.1"/>
    </source>
</evidence>
<proteinExistence type="predicted"/>
<dbReference type="Proteomes" id="UP000749471">
    <property type="component" value="Unassembled WGS sequence"/>
</dbReference>
<accession>A0ABS6EBK0</accession>
<comment type="caution">
    <text evidence="2">The sequence shown here is derived from an EMBL/GenBank/DDBJ whole genome shotgun (WGS) entry which is preliminary data.</text>
</comment>
<protein>
    <recommendedName>
        <fullName evidence="1">RNA polymerase sigma-70 region 4 domain-containing protein</fullName>
    </recommendedName>
</protein>
<feature type="domain" description="RNA polymerase sigma-70 region 4" evidence="1">
    <location>
        <begin position="101"/>
        <end position="151"/>
    </location>
</feature>
<dbReference type="RefSeq" id="WP_216521756.1">
    <property type="nucleotide sequence ID" value="NZ_JAHLPM010000020.1"/>
</dbReference>
<dbReference type="Pfam" id="PF04545">
    <property type="entry name" value="Sigma70_r4"/>
    <property type="match status" value="1"/>
</dbReference>